<keyword evidence="3" id="KW-0963">Cytoplasm</keyword>
<dbReference type="GO" id="GO:0009401">
    <property type="term" value="P:phosphoenolpyruvate-dependent sugar phosphotransferase system"/>
    <property type="evidence" value="ECO:0007669"/>
    <property type="project" value="UniProtKB-KW"/>
</dbReference>
<evidence type="ECO:0000256" key="1">
    <source>
        <dbReference type="ARBA" id="ARBA00004496"/>
    </source>
</evidence>
<organism evidence="12 13">
    <name type="scientific">Faecalicatena contorta</name>
    <dbReference type="NCBI Taxonomy" id="39482"/>
    <lineage>
        <taxon>Bacteria</taxon>
        <taxon>Bacillati</taxon>
        <taxon>Bacillota</taxon>
        <taxon>Clostridia</taxon>
        <taxon>Lachnospirales</taxon>
        <taxon>Lachnospiraceae</taxon>
        <taxon>Faecalicatena</taxon>
    </lineage>
</organism>
<dbReference type="InterPro" id="IPR051351">
    <property type="entry name" value="Ascorbate-PTS_EIIA_comp"/>
</dbReference>
<dbReference type="EMBL" id="CYZU01000026">
    <property type="protein sequence ID" value="CUO64851.1"/>
    <property type="molecule type" value="Genomic_DNA"/>
</dbReference>
<evidence type="ECO:0000256" key="7">
    <source>
        <dbReference type="ARBA" id="ARBA00022777"/>
    </source>
</evidence>
<dbReference type="OrthoDB" id="369398at2"/>
<dbReference type="InterPro" id="IPR002178">
    <property type="entry name" value="PTS_EIIA_type-2_dom"/>
</dbReference>
<dbReference type="STRING" id="39482.ERS852491_02850"/>
<evidence type="ECO:0000256" key="5">
    <source>
        <dbReference type="ARBA" id="ARBA00022679"/>
    </source>
</evidence>
<evidence type="ECO:0000256" key="3">
    <source>
        <dbReference type="ARBA" id="ARBA00022490"/>
    </source>
</evidence>
<keyword evidence="5 12" id="KW-0808">Transferase</keyword>
<evidence type="ECO:0000256" key="10">
    <source>
        <dbReference type="ARBA" id="ARBA00042072"/>
    </source>
</evidence>
<dbReference type="PROSITE" id="PS51094">
    <property type="entry name" value="PTS_EIIA_TYPE_2"/>
    <property type="match status" value="1"/>
</dbReference>
<dbReference type="AlphaFoldDB" id="A0A174GSA9"/>
<accession>A0A174GSA9</accession>
<evidence type="ECO:0000313" key="12">
    <source>
        <dbReference type="EMBL" id="CUO64851.1"/>
    </source>
</evidence>
<keyword evidence="4" id="KW-0597">Phosphoprotein</keyword>
<dbReference type="Pfam" id="PF00359">
    <property type="entry name" value="PTS_EIIA_2"/>
    <property type="match status" value="1"/>
</dbReference>
<keyword evidence="6" id="KW-0598">Phosphotransferase system</keyword>
<sequence length="153" mass="17180">MLLRELVEKKRVCFHKGFDTWEEAVAASCQPLLDDGSIEQAYIDAVIGCVKKYGPYIVFAPNIAMPHSQEGAVGVNDTAVSFMKLEEPVHFEEGNPEKDAKLFFVLASKDHDEHMKNMEKLANMLLTADIMDALMNVKDEEELLALDAKYSEL</sequence>
<dbReference type="CDD" id="cd00211">
    <property type="entry name" value="PTS_IIA_fru"/>
    <property type="match status" value="1"/>
</dbReference>
<keyword evidence="7" id="KW-0418">Kinase</keyword>
<dbReference type="GO" id="GO:0005737">
    <property type="term" value="C:cytoplasm"/>
    <property type="evidence" value="ECO:0007669"/>
    <property type="project" value="UniProtKB-SubCell"/>
</dbReference>
<evidence type="ECO:0000313" key="13">
    <source>
        <dbReference type="Proteomes" id="UP000095544"/>
    </source>
</evidence>
<gene>
    <name evidence="12" type="primary">ulaC</name>
    <name evidence="12" type="ORF">ERS852491_02850</name>
</gene>
<dbReference type="InterPro" id="IPR016152">
    <property type="entry name" value="PTrfase/Anion_transptr"/>
</dbReference>
<evidence type="ECO:0000256" key="8">
    <source>
        <dbReference type="ARBA" id="ARBA00037387"/>
    </source>
</evidence>
<dbReference type="PANTHER" id="PTHR36203">
    <property type="entry name" value="ASCORBATE-SPECIFIC PTS SYSTEM EIIA COMPONENT"/>
    <property type="match status" value="1"/>
</dbReference>
<dbReference type="PANTHER" id="PTHR36203:SF1">
    <property type="entry name" value="ASCORBATE-SPECIFIC PTS SYSTEM EIIA COMPONENT"/>
    <property type="match status" value="1"/>
</dbReference>
<evidence type="ECO:0000256" key="2">
    <source>
        <dbReference type="ARBA" id="ARBA00022448"/>
    </source>
</evidence>
<dbReference type="RefSeq" id="WP_025655784.1">
    <property type="nucleotide sequence ID" value="NZ_BQNQ01000001.1"/>
</dbReference>
<feature type="domain" description="PTS EIIA type-2" evidence="11">
    <location>
        <begin position="5"/>
        <end position="150"/>
    </location>
</feature>
<reference evidence="12 13" key="1">
    <citation type="submission" date="2015-09" db="EMBL/GenBank/DDBJ databases">
        <authorList>
            <consortium name="Pathogen Informatics"/>
        </authorList>
    </citation>
    <scope>NUCLEOTIDE SEQUENCE [LARGE SCALE GENOMIC DNA]</scope>
    <source>
        <strain evidence="12 13">2789STDY5834876</strain>
    </source>
</reference>
<dbReference type="Proteomes" id="UP000095544">
    <property type="component" value="Unassembled WGS sequence"/>
</dbReference>
<proteinExistence type="predicted"/>
<dbReference type="Gene3D" id="3.40.930.10">
    <property type="entry name" value="Mannitol-specific EII, Chain A"/>
    <property type="match status" value="1"/>
</dbReference>
<evidence type="ECO:0000256" key="9">
    <source>
        <dbReference type="ARBA" id="ARBA00041175"/>
    </source>
</evidence>
<comment type="function">
    <text evidence="8">The phosphoenolpyruvate-dependent sugar phosphotransferase system (sugar PTS), a major carbohydrate active transport system, catalyzes the phosphorylation of incoming sugar substrates concomitantly with their translocation across the cell membrane. The enzyme II UlaABC PTS system is involved in ascorbate transport.</text>
</comment>
<dbReference type="SUPFAM" id="SSF55804">
    <property type="entry name" value="Phoshotransferase/anion transport protein"/>
    <property type="match status" value="1"/>
</dbReference>
<dbReference type="GO" id="GO:0016301">
    <property type="term" value="F:kinase activity"/>
    <property type="evidence" value="ECO:0007669"/>
    <property type="project" value="UniProtKB-KW"/>
</dbReference>
<name>A0A174GSA9_9FIRM</name>
<comment type="subcellular location">
    <subcellularLocation>
        <location evidence="1">Cytoplasm</location>
    </subcellularLocation>
</comment>
<evidence type="ECO:0000256" key="4">
    <source>
        <dbReference type="ARBA" id="ARBA00022553"/>
    </source>
</evidence>
<evidence type="ECO:0000259" key="11">
    <source>
        <dbReference type="PROSITE" id="PS51094"/>
    </source>
</evidence>
<evidence type="ECO:0000256" key="6">
    <source>
        <dbReference type="ARBA" id="ARBA00022683"/>
    </source>
</evidence>
<dbReference type="GeneID" id="93336001"/>
<keyword evidence="2" id="KW-0813">Transport</keyword>
<protein>
    <recommendedName>
        <fullName evidence="9">Ascorbate-specific PTS system EIIA component</fullName>
    </recommendedName>
    <alternativeName>
        <fullName evidence="10">Ascorbate-specific phosphotransferase enzyme IIA component</fullName>
    </alternativeName>
</protein>